<dbReference type="Proteomes" id="UP000245207">
    <property type="component" value="Unassembled WGS sequence"/>
</dbReference>
<comment type="caution">
    <text evidence="2">The sequence shown here is derived from an EMBL/GenBank/DDBJ whole genome shotgun (WGS) entry which is preliminary data.</text>
</comment>
<keyword evidence="3" id="KW-1185">Reference proteome</keyword>
<evidence type="ECO:0000313" key="2">
    <source>
        <dbReference type="EMBL" id="PWA36163.1"/>
    </source>
</evidence>
<name>A0A2U1KHQ2_ARTAN</name>
<evidence type="ECO:0000259" key="1">
    <source>
        <dbReference type="Pfam" id="PF13519"/>
    </source>
</evidence>
<dbReference type="InterPro" id="IPR002035">
    <property type="entry name" value="VWF_A"/>
</dbReference>
<organism evidence="2 3">
    <name type="scientific">Artemisia annua</name>
    <name type="common">Sweet wormwood</name>
    <dbReference type="NCBI Taxonomy" id="35608"/>
    <lineage>
        <taxon>Eukaryota</taxon>
        <taxon>Viridiplantae</taxon>
        <taxon>Streptophyta</taxon>
        <taxon>Embryophyta</taxon>
        <taxon>Tracheophyta</taxon>
        <taxon>Spermatophyta</taxon>
        <taxon>Magnoliopsida</taxon>
        <taxon>eudicotyledons</taxon>
        <taxon>Gunneridae</taxon>
        <taxon>Pentapetalae</taxon>
        <taxon>asterids</taxon>
        <taxon>campanulids</taxon>
        <taxon>Asterales</taxon>
        <taxon>Asteraceae</taxon>
        <taxon>Asteroideae</taxon>
        <taxon>Anthemideae</taxon>
        <taxon>Artemisiinae</taxon>
        <taxon>Artemisia</taxon>
    </lineage>
</organism>
<dbReference type="EMBL" id="PKPP01018686">
    <property type="protein sequence ID" value="PWA36163.1"/>
    <property type="molecule type" value="Genomic_DNA"/>
</dbReference>
<dbReference type="AlphaFoldDB" id="A0A2U1KHQ2"/>
<dbReference type="Pfam" id="PF13519">
    <property type="entry name" value="VWA_2"/>
    <property type="match status" value="1"/>
</dbReference>
<feature type="domain" description="VWFA" evidence="1">
    <location>
        <begin position="6"/>
        <end position="81"/>
    </location>
</feature>
<dbReference type="SUPFAM" id="SSF53300">
    <property type="entry name" value="vWA-like"/>
    <property type="match status" value="1"/>
</dbReference>
<reference evidence="2 3" key="1">
    <citation type="journal article" date="2018" name="Mol. Plant">
        <title>The genome of Artemisia annua provides insight into the evolution of Asteraceae family and artemisinin biosynthesis.</title>
        <authorList>
            <person name="Shen Q."/>
            <person name="Zhang L."/>
            <person name="Liao Z."/>
            <person name="Wang S."/>
            <person name="Yan T."/>
            <person name="Shi P."/>
            <person name="Liu M."/>
            <person name="Fu X."/>
            <person name="Pan Q."/>
            <person name="Wang Y."/>
            <person name="Lv Z."/>
            <person name="Lu X."/>
            <person name="Zhang F."/>
            <person name="Jiang W."/>
            <person name="Ma Y."/>
            <person name="Chen M."/>
            <person name="Hao X."/>
            <person name="Li L."/>
            <person name="Tang Y."/>
            <person name="Lv G."/>
            <person name="Zhou Y."/>
            <person name="Sun X."/>
            <person name="Brodelius P.E."/>
            <person name="Rose J.K.C."/>
            <person name="Tang K."/>
        </authorList>
    </citation>
    <scope>NUCLEOTIDE SEQUENCE [LARGE SCALE GENOMIC DNA]</scope>
    <source>
        <strain evidence="3">cv. Huhao1</strain>
        <tissue evidence="2">Leaf</tissue>
    </source>
</reference>
<protein>
    <recommendedName>
        <fullName evidence="1">VWFA domain-containing protein</fullName>
    </recommendedName>
</protein>
<sequence length="102" mass="11893">MVGEITMICMDNSKWMTKDNLITWFINQSEAIELYCERKLKAHPDNLVGIVRMGELNIGVQLHPTNDLHLVKRVLDRLQEESDYFLLYVKLLGDFKFSSSCQ</sequence>
<evidence type="ECO:0000313" key="3">
    <source>
        <dbReference type="Proteomes" id="UP000245207"/>
    </source>
</evidence>
<proteinExistence type="predicted"/>
<dbReference type="InterPro" id="IPR036465">
    <property type="entry name" value="vWFA_dom_sf"/>
</dbReference>
<dbReference type="Gene3D" id="3.40.50.410">
    <property type="entry name" value="von Willebrand factor, type A domain"/>
    <property type="match status" value="1"/>
</dbReference>
<gene>
    <name evidence="2" type="ORF">CTI12_AA602170</name>
</gene>
<dbReference type="STRING" id="35608.A0A2U1KHQ2"/>
<accession>A0A2U1KHQ2</accession>
<dbReference type="OrthoDB" id="1731724at2759"/>